<sequence length="388" mass="42117">MPGAVIGFFQGRSLAPLVVGLGFWVGFPTNIALQDMSSLISGTDAASARWSNFVQKAQAGSVHAAEMPFTDKASAQQLSGAGLEAHGLGTVAFKSEKGKRNPIPDEERVSRDTKQGRIMKVAPVAPPKSFNAGTIFERTSQLLRPGIDPELKMAFAKPDIQGREVQIASNFQFGRDKSEPDPAVPTFLASLVTSEKADVLATAYAPAEPNYAKASPFESLLQEADPNNGRFVPPLEQGDHAWMGTALPAEVFSEPEQLCLANAVYFEARGEDTRGQAAVAQVVLNRVRNPSYPKTICGVVYQNQNWKNRCQFSFACDGIKDRITNQTAFAKAKDVALAVTAGKVFIPEVGSSTHYYAEYVSPGWARSMEKMKQIGRHIFYRTYGGGWS</sequence>
<gene>
    <name evidence="3" type="ORF">NGM99_01685</name>
</gene>
<evidence type="ECO:0000256" key="1">
    <source>
        <dbReference type="SAM" id="MobiDB-lite"/>
    </source>
</evidence>
<keyword evidence="3" id="KW-0378">Hydrolase</keyword>
<dbReference type="GO" id="GO:0016787">
    <property type="term" value="F:hydrolase activity"/>
    <property type="evidence" value="ECO:0007669"/>
    <property type="project" value="UniProtKB-KW"/>
</dbReference>
<dbReference type="InterPro" id="IPR042047">
    <property type="entry name" value="SleB_dom1"/>
</dbReference>
<reference evidence="3 4" key="1">
    <citation type="submission" date="2022-06" db="EMBL/GenBank/DDBJ databases">
        <title>Mesorhizobium sp. strain RP14 Genome sequencing and assembly.</title>
        <authorList>
            <person name="Kim I."/>
        </authorList>
    </citation>
    <scope>NUCLEOTIDE SEQUENCE [LARGE SCALE GENOMIC DNA]</scope>
    <source>
        <strain evidence="4">RP14(2022)</strain>
    </source>
</reference>
<proteinExistence type="predicted"/>
<organism evidence="3 4">
    <name type="scientific">Mesorhizobium liriopis</name>
    <dbReference type="NCBI Taxonomy" id="2953882"/>
    <lineage>
        <taxon>Bacteria</taxon>
        <taxon>Pseudomonadati</taxon>
        <taxon>Pseudomonadota</taxon>
        <taxon>Alphaproteobacteria</taxon>
        <taxon>Hyphomicrobiales</taxon>
        <taxon>Phyllobacteriaceae</taxon>
        <taxon>Mesorhizobium</taxon>
    </lineage>
</organism>
<dbReference type="Gene3D" id="1.10.10.2520">
    <property type="entry name" value="Cell wall hydrolase SleB, domain 1"/>
    <property type="match status" value="1"/>
</dbReference>
<accession>A0ABT1C2N6</accession>
<evidence type="ECO:0000259" key="2">
    <source>
        <dbReference type="Pfam" id="PF07486"/>
    </source>
</evidence>
<evidence type="ECO:0000313" key="3">
    <source>
        <dbReference type="EMBL" id="MCO6048500.1"/>
    </source>
</evidence>
<evidence type="ECO:0000313" key="4">
    <source>
        <dbReference type="Proteomes" id="UP001205906"/>
    </source>
</evidence>
<comment type="caution">
    <text evidence="3">The sequence shown here is derived from an EMBL/GenBank/DDBJ whole genome shotgun (WGS) entry which is preliminary data.</text>
</comment>
<keyword evidence="4" id="KW-1185">Reference proteome</keyword>
<dbReference type="InterPro" id="IPR011105">
    <property type="entry name" value="Cell_wall_hydrolase_SleB"/>
</dbReference>
<dbReference type="Pfam" id="PF07486">
    <property type="entry name" value="Hydrolase_2"/>
    <property type="match status" value="1"/>
</dbReference>
<dbReference type="Proteomes" id="UP001205906">
    <property type="component" value="Unassembled WGS sequence"/>
</dbReference>
<dbReference type="EMBL" id="JAMXQS010000001">
    <property type="protein sequence ID" value="MCO6048500.1"/>
    <property type="molecule type" value="Genomic_DNA"/>
</dbReference>
<feature type="domain" description="Cell wall hydrolase SleB" evidence="2">
    <location>
        <begin position="270"/>
        <end position="380"/>
    </location>
</feature>
<feature type="region of interest" description="Disordered" evidence="1">
    <location>
        <begin position="95"/>
        <end position="114"/>
    </location>
</feature>
<name>A0ABT1C2N6_9HYPH</name>
<protein>
    <submittedName>
        <fullName evidence="3">Cell wall hydrolase</fullName>
    </submittedName>
</protein>